<sequence>MYPNANVSPMMAGANVPPNVHPTMMAGANVPPPMVAGVMEEPMPYYAAPAFGYGMPAPRKHGHGFVLIVVLFILLIIVGSSFPKC</sequence>
<proteinExistence type="inferred from homology"/>
<evidence type="ECO:0000256" key="4">
    <source>
        <dbReference type="ARBA" id="ARBA00022989"/>
    </source>
</evidence>
<dbReference type="AlphaFoldDB" id="A0A0M0KFB3"/>
<dbReference type="GO" id="GO:0016020">
    <property type="term" value="C:membrane"/>
    <property type="evidence" value="ECO:0007669"/>
    <property type="project" value="UniProtKB-SubCell"/>
</dbReference>
<evidence type="ECO:0000256" key="6">
    <source>
        <dbReference type="SAM" id="Phobius"/>
    </source>
</evidence>
<keyword evidence="3 6" id="KW-0812">Transmembrane</keyword>
<evidence type="ECO:0000256" key="1">
    <source>
        <dbReference type="ARBA" id="ARBA00004167"/>
    </source>
</evidence>
<dbReference type="RefSeq" id="WP_010900093.1">
    <property type="nucleotide sequence ID" value="NZ_CP040441.1"/>
</dbReference>
<dbReference type="NCBIfam" id="TIGR01732">
    <property type="entry name" value="tiny_TM_bacill"/>
    <property type="match status" value="1"/>
</dbReference>
<comment type="similarity">
    <text evidence="2">Belongs to the SscA family.</text>
</comment>
<keyword evidence="5 6" id="KW-0472">Membrane</keyword>
<name>A0A0M0KFB3_ALKHA</name>
<feature type="transmembrane region" description="Helical" evidence="6">
    <location>
        <begin position="64"/>
        <end position="82"/>
    </location>
</feature>
<evidence type="ECO:0000313" key="7">
    <source>
        <dbReference type="EMBL" id="KOO37496.1"/>
    </source>
</evidence>
<evidence type="ECO:0000256" key="2">
    <source>
        <dbReference type="ARBA" id="ARBA00010221"/>
    </source>
</evidence>
<dbReference type="OMA" id="PACPRND"/>
<dbReference type="InterPro" id="IPR010070">
    <property type="entry name" value="YjcZ-like"/>
</dbReference>
<evidence type="ECO:0000256" key="5">
    <source>
        <dbReference type="ARBA" id="ARBA00023136"/>
    </source>
</evidence>
<evidence type="ECO:0000256" key="3">
    <source>
        <dbReference type="ARBA" id="ARBA00022692"/>
    </source>
</evidence>
<reference evidence="7" key="1">
    <citation type="submission" date="2015-08" db="EMBL/GenBank/DDBJ databases">
        <title>Complete DNA Sequence of Pseudomonas syringae pv. actinidiae, the Causal Agent of Kiwifruit Canker Disease.</title>
        <authorList>
            <person name="Rikkerink E.H.A."/>
            <person name="Fineran P.C."/>
        </authorList>
    </citation>
    <scope>NUCLEOTIDE SEQUENCE</scope>
    <source>
        <strain evidence="7">DSM 13666</strain>
    </source>
</reference>
<dbReference type="PATRIC" id="fig|136160.3.peg.285"/>
<evidence type="ECO:0008006" key="8">
    <source>
        <dbReference type="Google" id="ProtNLM"/>
    </source>
</evidence>
<dbReference type="GeneID" id="87599762"/>
<dbReference type="EMBL" id="LILD01000001">
    <property type="protein sequence ID" value="KOO37496.1"/>
    <property type="molecule type" value="Genomic_DNA"/>
</dbReference>
<comment type="caution">
    <text evidence="7">The sequence shown here is derived from an EMBL/GenBank/DDBJ whole genome shotgun (WGS) entry which is preliminary data.</text>
</comment>
<keyword evidence="4 6" id="KW-1133">Transmembrane helix</keyword>
<gene>
    <name evidence="7" type="ORF">AMD02_00545</name>
</gene>
<organism evidence="7">
    <name type="scientific">Halalkalibacterium halodurans</name>
    <name type="common">Bacillus halodurans</name>
    <dbReference type="NCBI Taxonomy" id="86665"/>
    <lineage>
        <taxon>Bacteria</taxon>
        <taxon>Bacillati</taxon>
        <taxon>Bacillota</taxon>
        <taxon>Bacilli</taxon>
        <taxon>Bacillales</taxon>
        <taxon>Bacillaceae</taxon>
        <taxon>Halalkalibacterium (ex Joshi et al. 2022)</taxon>
    </lineage>
</organism>
<accession>A0A0M0KFB3</accession>
<comment type="subcellular location">
    <subcellularLocation>
        <location evidence="1">Membrane</location>
        <topology evidence="1">Single-pass membrane protein</topology>
    </subcellularLocation>
</comment>
<protein>
    <recommendedName>
        <fullName evidence="8">Sporulation protein YjcZ</fullName>
    </recommendedName>
</protein>
<dbReference type="Pfam" id="PF09680">
    <property type="entry name" value="YjcZ_2"/>
    <property type="match status" value="1"/>
</dbReference>